<reference evidence="1 2" key="1">
    <citation type="submission" date="2019-08" db="EMBL/GenBank/DDBJ databases">
        <authorList>
            <person name="Tisher V."/>
            <person name="Wilcox J."/>
            <person name="Boggs D."/>
            <person name="Byrne M."/>
            <person name="Copriviza J."/>
            <person name="deSilva C."/>
            <person name="Devereaux C."/>
            <person name="Hart C."/>
            <person name="Holyfield W."/>
            <person name="Sciammas C."/>
            <person name="Splaine-Duchscherer K."/>
            <person name="Bonilla C."/>
            <person name="Ettinger A.-S.H."/>
            <person name="Ettinger W.F."/>
            <person name="Haydock J."/>
            <person name="Anders K.R."/>
            <person name="Garlena R.A."/>
            <person name="Russell D.A."/>
            <person name="Pope W.H."/>
            <person name="Jacobs-Sera D."/>
            <person name="Hatfull G.F."/>
        </authorList>
    </citation>
    <scope>NUCLEOTIDE SEQUENCE [LARGE SCALE GENOMIC DNA]</scope>
</reference>
<dbReference type="Proteomes" id="UP000325974">
    <property type="component" value="Segment"/>
</dbReference>
<accession>A0A5P8D780</accession>
<proteinExistence type="predicted"/>
<name>A0A5P8D780_9CAUD</name>
<evidence type="ECO:0000313" key="2">
    <source>
        <dbReference type="Proteomes" id="UP000325974"/>
    </source>
</evidence>
<gene>
    <name evidence="1" type="primary">80</name>
    <name evidence="1" type="ORF">SEA_MARSHAWN_80</name>
</gene>
<evidence type="ECO:0000313" key="1">
    <source>
        <dbReference type="EMBL" id="QFP94866.1"/>
    </source>
</evidence>
<sequence>MTCTCPGRNGYSDVCAVHGIAARFPAVTDSAGRTWWRPVRDAGTDLSQWGWTSDPLQAHPAYAAPTTCRCSMTPEHLWTRYGSAVEPGSQWEQNPLCPVHPAEVAWRDPVARTGAAVADAVRTLDEAGLLW</sequence>
<dbReference type="GeneID" id="60325048"/>
<protein>
    <submittedName>
        <fullName evidence="1">Uncharacterized protein</fullName>
    </submittedName>
</protein>
<dbReference type="EMBL" id="MN284895">
    <property type="protein sequence ID" value="QFP94866.1"/>
    <property type="molecule type" value="Genomic_DNA"/>
</dbReference>
<dbReference type="KEGG" id="vg:60325048"/>
<organism evidence="1 2">
    <name type="scientific">Mycobacterium phage Marshawn</name>
    <dbReference type="NCBI Taxonomy" id="2652423"/>
    <lineage>
        <taxon>Viruses</taxon>
        <taxon>Duplodnaviria</taxon>
        <taxon>Heunggongvirae</taxon>
        <taxon>Uroviricota</taxon>
        <taxon>Caudoviricetes</taxon>
        <taxon>Weiservirinae</taxon>
        <taxon>Anayavirus</taxon>
        <taxon>Anayavirus marshawn</taxon>
    </lineage>
</organism>
<keyword evidence="2" id="KW-1185">Reference proteome</keyword>
<dbReference type="RefSeq" id="YP_009953573.1">
    <property type="nucleotide sequence ID" value="NC_051623.1"/>
</dbReference>